<evidence type="ECO:0000313" key="1">
    <source>
        <dbReference type="EMBL" id="OXC73010.1"/>
    </source>
</evidence>
<dbReference type="Proteomes" id="UP000214720">
    <property type="component" value="Unassembled WGS sequence"/>
</dbReference>
<dbReference type="AlphaFoldDB" id="A0A226WQD4"/>
<organism evidence="1 2">
    <name type="scientific">Caballeronia sordidicola</name>
    <name type="common">Burkholderia sordidicola</name>
    <dbReference type="NCBI Taxonomy" id="196367"/>
    <lineage>
        <taxon>Bacteria</taxon>
        <taxon>Pseudomonadati</taxon>
        <taxon>Pseudomonadota</taxon>
        <taxon>Betaproteobacteria</taxon>
        <taxon>Burkholderiales</taxon>
        <taxon>Burkholderiaceae</taxon>
        <taxon>Caballeronia</taxon>
    </lineage>
</organism>
<name>A0A226WQD4_CABSO</name>
<sequence length="48" mass="5468">MGGFFFVRRFPKHYSPANVGPGLKVIREARDRTAYFRGSDAHPDEAGW</sequence>
<accession>A0A226WQD4</accession>
<gene>
    <name evidence="1" type="ORF">BSU04_39415</name>
</gene>
<proteinExistence type="predicted"/>
<reference evidence="2" key="1">
    <citation type="submission" date="2017-01" db="EMBL/GenBank/DDBJ databases">
        <title>Genome Analysis of Deinococcus marmoris KOPRI26562.</title>
        <authorList>
            <person name="Kim J.H."/>
            <person name="Oh H.-M."/>
        </authorList>
    </citation>
    <scope>NUCLEOTIDE SEQUENCE [LARGE SCALE GENOMIC DNA]</scope>
    <source>
        <strain evidence="2">PAMC 26633</strain>
    </source>
</reference>
<protein>
    <submittedName>
        <fullName evidence="1">Uncharacterized protein</fullName>
    </submittedName>
</protein>
<evidence type="ECO:0000313" key="2">
    <source>
        <dbReference type="Proteomes" id="UP000214720"/>
    </source>
</evidence>
<comment type="caution">
    <text evidence="1">The sequence shown here is derived from an EMBL/GenBank/DDBJ whole genome shotgun (WGS) entry which is preliminary data.</text>
</comment>
<dbReference type="EMBL" id="MTHB01000261">
    <property type="protein sequence ID" value="OXC73010.1"/>
    <property type="molecule type" value="Genomic_DNA"/>
</dbReference>